<feature type="region of interest" description="Disordered" evidence="1">
    <location>
        <begin position="1"/>
        <end position="20"/>
    </location>
</feature>
<organism evidence="2 3">
    <name type="scientific">Paraburkholderia edwinii</name>
    <dbReference type="NCBI Taxonomy" id="2861782"/>
    <lineage>
        <taxon>Bacteria</taxon>
        <taxon>Pseudomonadati</taxon>
        <taxon>Pseudomonadota</taxon>
        <taxon>Betaproteobacteria</taxon>
        <taxon>Burkholderiales</taxon>
        <taxon>Burkholderiaceae</taxon>
        <taxon>Paraburkholderia</taxon>
    </lineage>
</organism>
<evidence type="ECO:0000256" key="1">
    <source>
        <dbReference type="SAM" id="MobiDB-lite"/>
    </source>
</evidence>
<gene>
    <name evidence="2" type="ORF">KZJ38_22805</name>
</gene>
<dbReference type="Gene3D" id="3.40.50.300">
    <property type="entry name" value="P-loop containing nucleotide triphosphate hydrolases"/>
    <property type="match status" value="1"/>
</dbReference>
<protein>
    <recommendedName>
        <fullName evidence="4">Sulfotransferase family protein</fullName>
    </recommendedName>
</protein>
<sequence>MSLPDSSAQHSSPPHGNAGHSSRGIFLHTGWRSAGTWVWSKFRELESVTAFYEPLSNVIGDLKLADLGVLKPSFNSGHPALDAPYFAEYRSFMREGARGVPGYRRRFSTDRFGAAPDEEFPALHAYLQELTERTLGAGKMPVFKFCRSSGRLPWLKNAFPAALHAAVIRNPASQFASGWLLHQEWRNTFFVAAPLRVLGLNQREPIVKAAIDACDVRLPPDAPTSDDAYAAVCEQYARTVEGTQAYRAFIALWALSAVRMANAADLVIDIDRLGNDRAYAADSAAQLAARSGIAPRFNDARDLVDELKRTPARIAGVDGWSIRTVHGAVQKFVDAHVQGAQAAGSMQAPEVSALVREKLALAAAISEPWR</sequence>
<accession>A0ABX8UU71</accession>
<dbReference type="SUPFAM" id="SSF52540">
    <property type="entry name" value="P-loop containing nucleoside triphosphate hydrolases"/>
    <property type="match status" value="1"/>
</dbReference>
<dbReference type="EMBL" id="CP080096">
    <property type="protein sequence ID" value="QYD72554.1"/>
    <property type="molecule type" value="Genomic_DNA"/>
</dbReference>
<evidence type="ECO:0000313" key="3">
    <source>
        <dbReference type="Proteomes" id="UP000826462"/>
    </source>
</evidence>
<feature type="compositionally biased region" description="Polar residues" evidence="1">
    <location>
        <begin position="1"/>
        <end position="14"/>
    </location>
</feature>
<evidence type="ECO:0000313" key="2">
    <source>
        <dbReference type="EMBL" id="QYD72554.1"/>
    </source>
</evidence>
<dbReference type="Proteomes" id="UP000826462">
    <property type="component" value="Chromosome 2"/>
</dbReference>
<dbReference type="InterPro" id="IPR027417">
    <property type="entry name" value="P-loop_NTPase"/>
</dbReference>
<evidence type="ECO:0008006" key="4">
    <source>
        <dbReference type="Google" id="ProtNLM"/>
    </source>
</evidence>
<reference evidence="2 3" key="1">
    <citation type="submission" date="2021-07" db="EMBL/GenBank/DDBJ databases">
        <title>Paraburkholderia edwinii protects Aspergillus sp. from phenazines by acting as a toxin sponge.</title>
        <authorList>
            <person name="Dahlstrom K.M."/>
            <person name="Newman D.K."/>
        </authorList>
    </citation>
    <scope>NUCLEOTIDE SEQUENCE [LARGE SCALE GENOMIC DNA]</scope>
    <source>
        <strain evidence="2 3">Pe01</strain>
    </source>
</reference>
<proteinExistence type="predicted"/>
<dbReference type="RefSeq" id="WP_219801977.1">
    <property type="nucleotide sequence ID" value="NZ_CP080096.1"/>
</dbReference>
<name>A0ABX8UU71_9BURK</name>
<keyword evidence="3" id="KW-1185">Reference proteome</keyword>